<evidence type="ECO:0000259" key="16">
    <source>
        <dbReference type="PROSITE" id="PS50222"/>
    </source>
</evidence>
<keyword evidence="8" id="KW-1133">Transmembrane helix</keyword>
<dbReference type="OrthoDB" id="2161at2759"/>
<keyword evidence="10 15" id="KW-0472">Membrane</keyword>
<dbReference type="GO" id="GO:0015183">
    <property type="term" value="F:L-aspartate transmembrane transporter activity"/>
    <property type="evidence" value="ECO:0007669"/>
    <property type="project" value="TreeGrafter"/>
</dbReference>
<protein>
    <recommendedName>
        <fullName evidence="13">Mitochondrial aspartate-glutamate transporter AGC1</fullName>
    </recommendedName>
    <alternativeName>
        <fullName evidence="14">Aspartate-glutamate carrier 1</fullName>
    </alternativeName>
</protein>
<proteinExistence type="inferred from homology"/>
<feature type="repeat" description="Solcar" evidence="15">
    <location>
        <begin position="455"/>
        <end position="543"/>
    </location>
</feature>
<accession>A0A437A179</accession>
<evidence type="ECO:0000313" key="17">
    <source>
        <dbReference type="EMBL" id="RVD84853.1"/>
    </source>
</evidence>
<keyword evidence="9" id="KW-0496">Mitochondrion</keyword>
<name>A0A437A179_ARTFL</name>
<evidence type="ECO:0000256" key="3">
    <source>
        <dbReference type="ARBA" id="ARBA00022448"/>
    </source>
</evidence>
<dbReference type="Pfam" id="PF00153">
    <property type="entry name" value="Mito_carr"/>
    <property type="match status" value="3"/>
</dbReference>
<comment type="subcellular location">
    <subcellularLocation>
        <location evidence="1">Mitochondrion inner membrane</location>
        <topology evidence="1">Multi-pass membrane protein</topology>
    </subcellularLocation>
</comment>
<dbReference type="InterPro" id="IPR051028">
    <property type="entry name" value="Mito_Solute_Carrier"/>
</dbReference>
<dbReference type="Pfam" id="PF13833">
    <property type="entry name" value="EF-hand_8"/>
    <property type="match status" value="1"/>
</dbReference>
<evidence type="ECO:0000256" key="10">
    <source>
        <dbReference type="ARBA" id="ARBA00023136"/>
    </source>
</evidence>
<evidence type="ECO:0000256" key="8">
    <source>
        <dbReference type="ARBA" id="ARBA00022989"/>
    </source>
</evidence>
<evidence type="ECO:0000256" key="6">
    <source>
        <dbReference type="ARBA" id="ARBA00022792"/>
    </source>
</evidence>
<dbReference type="InterPro" id="IPR018247">
    <property type="entry name" value="EF_Hand_1_Ca_BS"/>
</dbReference>
<comment type="function">
    <text evidence="12">Calcium-dependent mitochondrial aspartate and glutamate carrier. Transport of glutamate in mitochondria is required for mitochondrial transamination reactions and ornithine synthesis. Plays also a role in malate-aspartate NADH shuttle, which is critical for growth on acetate and fatty acids.</text>
</comment>
<keyword evidence="18" id="KW-1185">Reference proteome</keyword>
<feature type="repeat" description="Solcar" evidence="15">
    <location>
        <begin position="354"/>
        <end position="444"/>
    </location>
</feature>
<dbReference type="InterPro" id="IPR011992">
    <property type="entry name" value="EF-hand-dom_pair"/>
</dbReference>
<evidence type="ECO:0000256" key="7">
    <source>
        <dbReference type="ARBA" id="ARBA00022837"/>
    </source>
</evidence>
<reference evidence="17 18" key="1">
    <citation type="submission" date="2019-01" db="EMBL/GenBank/DDBJ databases">
        <title>Intercellular communication is required for trap formation in the nematode-trapping fungus Duddingtonia flagrans.</title>
        <authorList>
            <person name="Youssar L."/>
            <person name="Wernet V."/>
            <person name="Hensel N."/>
            <person name="Hildebrandt H.-G."/>
            <person name="Fischer R."/>
        </authorList>
    </citation>
    <scope>NUCLEOTIDE SEQUENCE [LARGE SCALE GENOMIC DNA]</scope>
    <source>
        <strain evidence="17 18">CBS H-5679</strain>
    </source>
</reference>
<dbReference type="InterPro" id="IPR018108">
    <property type="entry name" value="MCP_transmembrane"/>
</dbReference>
<evidence type="ECO:0000256" key="13">
    <source>
        <dbReference type="ARBA" id="ARBA00073787"/>
    </source>
</evidence>
<evidence type="ECO:0000256" key="5">
    <source>
        <dbReference type="ARBA" id="ARBA00022737"/>
    </source>
</evidence>
<dbReference type="PRINTS" id="PR00926">
    <property type="entry name" value="MITOCARRIER"/>
</dbReference>
<comment type="subunit">
    <text evidence="11">Homodimer (via N-terminus).</text>
</comment>
<dbReference type="InterPro" id="IPR002067">
    <property type="entry name" value="MCP"/>
</dbReference>
<evidence type="ECO:0000256" key="14">
    <source>
        <dbReference type="ARBA" id="ARBA00082232"/>
    </source>
</evidence>
<evidence type="ECO:0000313" key="18">
    <source>
        <dbReference type="Proteomes" id="UP000283090"/>
    </source>
</evidence>
<comment type="similarity">
    <text evidence="2">Belongs to the mitochondrial carrier (TC 2.A.29) family.</text>
</comment>
<evidence type="ECO:0000256" key="15">
    <source>
        <dbReference type="PROSITE-ProRule" id="PRU00282"/>
    </source>
</evidence>
<dbReference type="STRING" id="97331.A0A437A179"/>
<evidence type="ECO:0000256" key="11">
    <source>
        <dbReference type="ARBA" id="ARBA00038674"/>
    </source>
</evidence>
<sequence length="714" mass="78683">MAGLTDEVVSKSQQTAAVVVDALVGHEAPVPETSAQIRAHFDKYATSTSPEGVKLMSQVDFIEAITPPPDSVAAAYHKIPREQYGILFLVADRSQKSRITVQDYAFFENLLSKPDAEYEIAFRLFDRDGTGVVNFNDFIQLYRENKSADALPFDWGSSWASLYLGGQKTRRELTYAQFSQMLRGVQGERVRQAFLHFDKKSSGYITPAEFEEIIVKTQKHKLSDHLLENLHTLCNVGPSSKISYAHVRAFQNLMKDIDLVEVIVRKAISKSKDGSITRADFINEAAQTSRWGTFTPMEADVLFHFASLDNQTGRLSIQDFAKVVDPSWKPSERLSSEKAATAASTGSKPLQAVLKSVYNFGLGAIAGAFGATMVYPIDLVKTRMQNQRVTVVGERLYLNSIDCAKKVIKNEGFTGLYRGLGPQLVGVAPEKAIKLTVNDIIRNYAKGTAPDGKGVSLPWELVAGGTAGGCQVIFTNPLEIVKIRLQVQGEIAKNTPGMPRRSALWIVKNLGLLGLYKGASACLLRDIPFSAIYFPTYSHMKKDWFGESETKKLGVAQLLISGAIAGMPAAYLTTPCDVIKTRLQVEARKGETTYRGLTHCATTIYKEEGFKAFFKGGPARILRSSPQFGFTLAAYEVLQNIVPYPEHDADDLSGLNKKAGRLHTAGVGDFSGDMPWVRSRNALKIILDLDQNFGRAKVKPTEEEWKRIRGLGGI</sequence>
<evidence type="ECO:0000256" key="1">
    <source>
        <dbReference type="ARBA" id="ARBA00004448"/>
    </source>
</evidence>
<dbReference type="SUPFAM" id="SSF103506">
    <property type="entry name" value="Mitochondrial carrier"/>
    <property type="match status" value="1"/>
</dbReference>
<dbReference type="InterPro" id="IPR023395">
    <property type="entry name" value="MCP_dom_sf"/>
</dbReference>
<dbReference type="GO" id="GO:0043490">
    <property type="term" value="P:malate-aspartate shuttle"/>
    <property type="evidence" value="ECO:0007669"/>
    <property type="project" value="TreeGrafter"/>
</dbReference>
<dbReference type="Gene3D" id="1.50.40.10">
    <property type="entry name" value="Mitochondrial carrier domain"/>
    <property type="match status" value="1"/>
</dbReference>
<dbReference type="PANTHER" id="PTHR45678:SF9">
    <property type="entry name" value="CALCIUM-BINDING MITOCHONDRIAL CARRIER PROTEIN ARALAR1"/>
    <property type="match status" value="1"/>
</dbReference>
<keyword evidence="6" id="KW-0999">Mitochondrion inner membrane</keyword>
<dbReference type="Proteomes" id="UP000283090">
    <property type="component" value="Unassembled WGS sequence"/>
</dbReference>
<feature type="repeat" description="Solcar" evidence="15">
    <location>
        <begin position="553"/>
        <end position="641"/>
    </location>
</feature>
<feature type="domain" description="EF-hand" evidence="16">
    <location>
        <begin position="113"/>
        <end position="148"/>
    </location>
</feature>
<evidence type="ECO:0000256" key="4">
    <source>
        <dbReference type="ARBA" id="ARBA00022692"/>
    </source>
</evidence>
<dbReference type="EMBL" id="SAEB01000006">
    <property type="protein sequence ID" value="RVD84853.1"/>
    <property type="molecule type" value="Genomic_DNA"/>
</dbReference>
<feature type="domain" description="EF-hand" evidence="16">
    <location>
        <begin position="185"/>
        <end position="220"/>
    </location>
</feature>
<dbReference type="GeneID" id="93585501"/>
<dbReference type="FunFam" id="1.10.238.10:FF:000552">
    <property type="entry name" value="Probable mitochondrial carrier protein ARALAR1"/>
    <property type="match status" value="1"/>
</dbReference>
<dbReference type="SUPFAM" id="SSF47473">
    <property type="entry name" value="EF-hand"/>
    <property type="match status" value="1"/>
</dbReference>
<dbReference type="RefSeq" id="XP_067490397.1">
    <property type="nucleotide sequence ID" value="XM_067632093.1"/>
</dbReference>
<dbReference type="PANTHER" id="PTHR45678">
    <property type="entry name" value="MITOCHONDRIAL 2-OXODICARBOXYLATE CARRIER 1-RELATED"/>
    <property type="match status" value="1"/>
</dbReference>
<evidence type="ECO:0000256" key="12">
    <source>
        <dbReference type="ARBA" id="ARBA00059916"/>
    </source>
</evidence>
<dbReference type="PROSITE" id="PS50920">
    <property type="entry name" value="SOLCAR"/>
    <property type="match status" value="3"/>
</dbReference>
<dbReference type="GO" id="GO:0005509">
    <property type="term" value="F:calcium ion binding"/>
    <property type="evidence" value="ECO:0007669"/>
    <property type="project" value="InterPro"/>
</dbReference>
<keyword evidence="5" id="KW-0677">Repeat</keyword>
<evidence type="ECO:0000256" key="9">
    <source>
        <dbReference type="ARBA" id="ARBA00023128"/>
    </source>
</evidence>
<dbReference type="GO" id="GO:0005743">
    <property type="term" value="C:mitochondrial inner membrane"/>
    <property type="evidence" value="ECO:0007669"/>
    <property type="project" value="UniProtKB-SubCell"/>
</dbReference>
<gene>
    <name evidence="17" type="ORF">DFL_003190</name>
</gene>
<dbReference type="PROSITE" id="PS50222">
    <property type="entry name" value="EF_HAND_2"/>
    <property type="match status" value="2"/>
</dbReference>
<evidence type="ECO:0000256" key="2">
    <source>
        <dbReference type="ARBA" id="ARBA00006375"/>
    </source>
</evidence>
<dbReference type="Gene3D" id="1.10.238.10">
    <property type="entry name" value="EF-hand"/>
    <property type="match status" value="2"/>
</dbReference>
<comment type="caution">
    <text evidence="17">The sequence shown here is derived from an EMBL/GenBank/DDBJ whole genome shotgun (WGS) entry which is preliminary data.</text>
</comment>
<dbReference type="PROSITE" id="PS00018">
    <property type="entry name" value="EF_HAND_1"/>
    <property type="match status" value="1"/>
</dbReference>
<dbReference type="VEuPathDB" id="FungiDB:DFL_003190"/>
<dbReference type="GO" id="GO:0005313">
    <property type="term" value="F:L-glutamate transmembrane transporter activity"/>
    <property type="evidence" value="ECO:0007669"/>
    <property type="project" value="TreeGrafter"/>
</dbReference>
<organism evidence="17 18">
    <name type="scientific">Arthrobotrys flagrans</name>
    <name type="common">Nematode-trapping fungus</name>
    <name type="synonym">Trichothecium flagrans</name>
    <dbReference type="NCBI Taxonomy" id="97331"/>
    <lineage>
        <taxon>Eukaryota</taxon>
        <taxon>Fungi</taxon>
        <taxon>Dikarya</taxon>
        <taxon>Ascomycota</taxon>
        <taxon>Pezizomycotina</taxon>
        <taxon>Orbiliomycetes</taxon>
        <taxon>Orbiliales</taxon>
        <taxon>Orbiliaceae</taxon>
        <taxon>Arthrobotrys</taxon>
    </lineage>
</organism>
<dbReference type="AlphaFoldDB" id="A0A437A179"/>
<dbReference type="InterPro" id="IPR002048">
    <property type="entry name" value="EF_hand_dom"/>
</dbReference>
<dbReference type="FunFam" id="1.50.40.10:FF:000004">
    <property type="entry name" value="Calcium-binding mitochondrial carrier protein Aralar1"/>
    <property type="match status" value="1"/>
</dbReference>
<keyword evidence="4 15" id="KW-0812">Transmembrane</keyword>
<dbReference type="SMART" id="SM00054">
    <property type="entry name" value="EFh"/>
    <property type="match status" value="2"/>
</dbReference>
<keyword evidence="7" id="KW-0106">Calcium</keyword>
<keyword evidence="3" id="KW-0813">Transport</keyword>